<sequence length="1819" mass="195991">MLHPSNSFTFGLQLLNQNEDPQKPSKESPLSISINDFSTSPFCQHNKGFTIFNPRSHNPRNPTSICSKQLVNFYLDRIQELNPLLHSVLEVNPDALEQAGKAGEERERNKGKRFLGDLHGIPVLLKDSIGTKDKLNTTCGSYALVGSEVARDAHVVEKLRNSGAVILGKASLSEWYHFRSFDIPSGWCARGGLAKNPYVESADPCGSSSGSAISVAANMVAVSLGTETDGSIICPADHNSVVGLKPTVGLTSRAGVIPISPRQDTIGTVSDAVYVLDAIVGFDPRDSEETTKAAEFIPAGGYKQFLKKDGLKGKRVGIVRNPFLDFNDSTVISTFNHHLEVLSGKVLVMLAEFKLTIKQYLEEVIKSPVRSLADIIAFNNNNPDLESMSKYGQELLLAAEMTNGLGEEEMKAVKLMEQLSEEGFEKMMKENGLDAMLTLGVDVSTVLAIGGYPALTVPAGYDSKGKPFGICFGGLKGMEPKLIEVAYAFEQATLSRKNMSYPDSPVSFMASQASYQSGSDAIDVWPQFVMNNNEQFEQQQQHQPAYKRPRNSEDNSNQSMSSRVPPTNSLPVHKGTTNIFFKTRVCAKFKTGTCRNGENCNFAHGMQDLRQPPPNWKELVSVGVSSEEDRSAATNREDDLRIIHKMKLCKKFYNGEECPYGDRCNFLHEDPANFREDMGRFRESSAISIGTTDHLMGQGSGVLNAAEVNRPANTAVSDAPRSNLIKPVYWKTKLCTKWEMTGQCPFGEKCHFAHGLAELQVPGGRTEVEAGNAGSAVTKAPTPVLPNNMSPSMTVNVPSLVEEKGTKCLLKWKGQKKINRIYADWLDDLSLVHNSTNQGFPGINVPSGYDDMGVPFGNKVTEPQLIQIASGFEQAAKIRKPPTFNAGKTSREPISCHAFSIREASISDLQLAFKQKKLTSRQLVEFYVGEIHGLNSVLKGVIEINPDALYQADRADYERRVRAPGALVGLHGIPILLKDNIATKDKLNTTAGSFALLGSVVPRDAGVVAKLRKSGAIILGKASLSEWAAFRSLNAPNGFSARGGQGKNPYVLSADPCGSSSGSAISVAANFVAVSLGTETYGSILCPSNANSVVGIKPTVGLTSRAGVIPISPRQDTVGPICRTVSDAVIVLDAIVGVDYNDAATGEASKYIPYGGYKQFLKPYGLKGKRLGIVRNPFLGFASKAESQAFEYHLRTLRQGGSVIVDHLEIANINAILNYTGSGEAIALLAEFKISLNTYLKDLVASPVRTLADVISFNQKFADLEKINEFGQDIFLLAQATNGIGKIEKAALINLKKLTRDGFQKLMRYYKLDALVTPGAGFAPVLAIGGFPGINVPAGYDDKGVPFGINFGGLKGTEPKLIQIAFAMANNSLLFLILASLLLSGFFTKTSSAFSIEEATIDDLQLAFKQNQLTSRQLVEFYLKRIRRLNPLLRGVIEVNPDALFLADKADRERRVNTPGSTGGLHGIPILLKDNIATKDKLNTTAGSYALLGSVVPRDAGVVAKLRKSGAIILGKASLSEWAAFRSLNAPNGFCGRSGQGKNPYVLSASPCGSSSGSGISVAANLAAVSLGTETDGSILCPSSYNSVAGIKPTVGLTSRAGVIPITPRQDTVGPMCRTVSDAVYVLDAIVGFDSNDAATREAAKYIPNGAILVDNLQISDVDTFTAGKNGELLAMLLEFKPALNEYLEQLVASPEKTKEYGQELFEKPEFLSRNITNIDATLKKLVSTFSKLSKNGLEKLIKKNKLDALVAPDFSGVLTFVLAIGQYPGISVPAGYDSDGVPFGISFGGPKGSEPKLIEIAYGFETATKVRRPPAFKP</sequence>
<dbReference type="Proteomes" id="UP001164929">
    <property type="component" value="Chromosome 4"/>
</dbReference>
<feature type="zinc finger region" description="C3H1-type" evidence="4">
    <location>
        <begin position="643"/>
        <end position="671"/>
    </location>
</feature>
<evidence type="ECO:0000256" key="2">
    <source>
        <dbReference type="ARBA" id="ARBA00022771"/>
    </source>
</evidence>
<dbReference type="GO" id="GO:0010468">
    <property type="term" value="P:regulation of gene expression"/>
    <property type="evidence" value="ECO:0007669"/>
    <property type="project" value="UniProtKB-ARBA"/>
</dbReference>
<reference evidence="7 8" key="1">
    <citation type="journal article" date="2023" name="Mol. Ecol. Resour.">
        <title>Chromosome-level genome assembly of a triploid poplar Populus alba 'Berolinensis'.</title>
        <authorList>
            <person name="Chen S."/>
            <person name="Yu Y."/>
            <person name="Wang X."/>
            <person name="Wang S."/>
            <person name="Zhang T."/>
            <person name="Zhou Y."/>
            <person name="He R."/>
            <person name="Meng N."/>
            <person name="Wang Y."/>
            <person name="Liu W."/>
            <person name="Liu Z."/>
            <person name="Liu J."/>
            <person name="Guo Q."/>
            <person name="Huang H."/>
            <person name="Sederoff R.R."/>
            <person name="Wang G."/>
            <person name="Qu G."/>
            <person name="Chen S."/>
        </authorList>
    </citation>
    <scope>NUCLEOTIDE SEQUENCE [LARGE SCALE GENOMIC DNA]</scope>
    <source>
        <strain evidence="7">SC-2020</strain>
    </source>
</reference>
<evidence type="ECO:0000256" key="1">
    <source>
        <dbReference type="ARBA" id="ARBA00022723"/>
    </source>
</evidence>
<dbReference type="PROSITE" id="PS50103">
    <property type="entry name" value="ZF_C3H1"/>
    <property type="match status" value="3"/>
</dbReference>
<name>A0AAD6R355_9ROSI</name>
<feature type="zinc finger region" description="C3H1-type" evidence="4">
    <location>
        <begin position="729"/>
        <end position="757"/>
    </location>
</feature>
<feature type="domain" description="C3H1-type" evidence="6">
    <location>
        <begin position="643"/>
        <end position="671"/>
    </location>
</feature>
<evidence type="ECO:0000259" key="6">
    <source>
        <dbReference type="PROSITE" id="PS50103"/>
    </source>
</evidence>
<dbReference type="FunFam" id="4.10.1000.10:FF:000003">
    <property type="entry name" value="Zinc finger CCCH domain-containing protein"/>
    <property type="match status" value="1"/>
</dbReference>
<keyword evidence="1 4" id="KW-0479">Metal-binding</keyword>
<dbReference type="InterPro" id="IPR036855">
    <property type="entry name" value="Znf_CCCH_sf"/>
</dbReference>
<dbReference type="Gene3D" id="4.10.1000.10">
    <property type="entry name" value="Zinc finger, CCCH-type"/>
    <property type="match status" value="3"/>
</dbReference>
<gene>
    <name evidence="7" type="ORF">NC653_011753</name>
</gene>
<evidence type="ECO:0000313" key="7">
    <source>
        <dbReference type="EMBL" id="KAJ7001424.1"/>
    </source>
</evidence>
<dbReference type="Pfam" id="PF01425">
    <property type="entry name" value="Amidase"/>
    <property type="match status" value="3"/>
</dbReference>
<dbReference type="FunFam" id="4.10.1000.10:FF:000037">
    <property type="entry name" value="Zinc finger CCCH domain-containing protein 39"/>
    <property type="match status" value="1"/>
</dbReference>
<dbReference type="PANTHER" id="PTHR42678">
    <property type="entry name" value="AMIDASE"/>
    <property type="match status" value="1"/>
</dbReference>
<accession>A0AAD6R355</accession>
<dbReference type="GO" id="GO:0008270">
    <property type="term" value="F:zinc ion binding"/>
    <property type="evidence" value="ECO:0007669"/>
    <property type="project" value="UniProtKB-KW"/>
</dbReference>
<dbReference type="Gene3D" id="3.90.1300.10">
    <property type="entry name" value="Amidase signature (AS) domain"/>
    <property type="match status" value="4"/>
</dbReference>
<evidence type="ECO:0000256" key="4">
    <source>
        <dbReference type="PROSITE-ProRule" id="PRU00723"/>
    </source>
</evidence>
<comment type="caution">
    <text evidence="7">The sequence shown here is derived from an EMBL/GenBank/DDBJ whole genome shotgun (WGS) entry which is preliminary data.</text>
</comment>
<organism evidence="7 8">
    <name type="scientific">Populus alba x Populus x berolinensis</name>
    <dbReference type="NCBI Taxonomy" id="444605"/>
    <lineage>
        <taxon>Eukaryota</taxon>
        <taxon>Viridiplantae</taxon>
        <taxon>Streptophyta</taxon>
        <taxon>Embryophyta</taxon>
        <taxon>Tracheophyta</taxon>
        <taxon>Spermatophyta</taxon>
        <taxon>Magnoliopsida</taxon>
        <taxon>eudicotyledons</taxon>
        <taxon>Gunneridae</taxon>
        <taxon>Pentapetalae</taxon>
        <taxon>rosids</taxon>
        <taxon>fabids</taxon>
        <taxon>Malpighiales</taxon>
        <taxon>Salicaceae</taxon>
        <taxon>Saliceae</taxon>
        <taxon>Populus</taxon>
    </lineage>
</organism>
<evidence type="ECO:0000256" key="5">
    <source>
        <dbReference type="SAM" id="MobiDB-lite"/>
    </source>
</evidence>
<feature type="zinc finger region" description="C3H1-type" evidence="4">
    <location>
        <begin position="580"/>
        <end position="607"/>
    </location>
</feature>
<feature type="compositionally biased region" description="Polar residues" evidence="5">
    <location>
        <begin position="554"/>
        <end position="573"/>
    </location>
</feature>
<evidence type="ECO:0000313" key="8">
    <source>
        <dbReference type="Proteomes" id="UP001164929"/>
    </source>
</evidence>
<dbReference type="Pfam" id="PF00642">
    <property type="entry name" value="zf-CCCH"/>
    <property type="match status" value="2"/>
</dbReference>
<dbReference type="Pfam" id="PF18044">
    <property type="entry name" value="zf-CCCH_4"/>
    <property type="match status" value="1"/>
</dbReference>
<dbReference type="GO" id="GO:0051252">
    <property type="term" value="P:regulation of RNA metabolic process"/>
    <property type="evidence" value="ECO:0007669"/>
    <property type="project" value="UniProtKB-ARBA"/>
</dbReference>
<dbReference type="InterPro" id="IPR036928">
    <property type="entry name" value="AS_sf"/>
</dbReference>
<keyword evidence="2 4" id="KW-0863">Zinc-finger</keyword>
<dbReference type="InterPro" id="IPR023631">
    <property type="entry name" value="Amidase_dom"/>
</dbReference>
<dbReference type="InterPro" id="IPR041367">
    <property type="entry name" value="Znf-CCCH_4"/>
</dbReference>
<keyword evidence="3 4" id="KW-0862">Zinc</keyword>
<dbReference type="PANTHER" id="PTHR42678:SF34">
    <property type="entry name" value="OS04G0183300 PROTEIN"/>
    <property type="match status" value="1"/>
</dbReference>
<dbReference type="EMBL" id="JAQIZT010000004">
    <property type="protein sequence ID" value="KAJ7001424.1"/>
    <property type="molecule type" value="Genomic_DNA"/>
</dbReference>
<keyword evidence="8" id="KW-1185">Reference proteome</keyword>
<proteinExistence type="predicted"/>
<dbReference type="SUPFAM" id="SSF90229">
    <property type="entry name" value="CCCH zinc finger"/>
    <property type="match status" value="3"/>
</dbReference>
<feature type="domain" description="C3H1-type" evidence="6">
    <location>
        <begin position="729"/>
        <end position="757"/>
    </location>
</feature>
<feature type="region of interest" description="Disordered" evidence="5">
    <location>
        <begin position="536"/>
        <end position="573"/>
    </location>
</feature>
<dbReference type="InterPro" id="IPR000571">
    <property type="entry name" value="Znf_CCCH"/>
</dbReference>
<protein>
    <recommendedName>
        <fullName evidence="6">C3H1-type domain-containing protein</fullName>
    </recommendedName>
</protein>
<evidence type="ECO:0000256" key="3">
    <source>
        <dbReference type="ARBA" id="ARBA00022833"/>
    </source>
</evidence>
<dbReference type="SUPFAM" id="SSF75304">
    <property type="entry name" value="Amidase signature (AS) enzymes"/>
    <property type="match status" value="3"/>
</dbReference>
<dbReference type="SMART" id="SM00356">
    <property type="entry name" value="ZnF_C3H1"/>
    <property type="match status" value="3"/>
</dbReference>
<feature type="domain" description="C3H1-type" evidence="6">
    <location>
        <begin position="580"/>
        <end position="607"/>
    </location>
</feature>